<keyword evidence="6" id="KW-0282">Flagellum</keyword>
<comment type="caution">
    <text evidence="6">The sequence shown here is derived from an EMBL/GenBank/DDBJ whole genome shotgun (WGS) entry which is preliminary data.</text>
</comment>
<dbReference type="GO" id="GO:0005576">
    <property type="term" value="C:extracellular region"/>
    <property type="evidence" value="ECO:0007669"/>
    <property type="project" value="UniProtKB-SubCell"/>
</dbReference>
<dbReference type="GO" id="GO:0009288">
    <property type="term" value="C:bacterial-type flagellum"/>
    <property type="evidence" value="ECO:0007669"/>
    <property type="project" value="UniProtKB-SubCell"/>
</dbReference>
<organism evidence="6 7">
    <name type="scientific">Kiloniella spongiae</name>
    <dbReference type="NCBI Taxonomy" id="1489064"/>
    <lineage>
        <taxon>Bacteria</taxon>
        <taxon>Pseudomonadati</taxon>
        <taxon>Pseudomonadota</taxon>
        <taxon>Alphaproteobacteria</taxon>
        <taxon>Rhodospirillales</taxon>
        <taxon>Kiloniellaceae</taxon>
        <taxon>Kiloniella</taxon>
    </lineage>
</organism>
<dbReference type="RefSeq" id="WP_047765996.1">
    <property type="nucleotide sequence ID" value="NZ_LAQL01000021.1"/>
</dbReference>
<feature type="domain" description="Flagellin C-terminal" evidence="5">
    <location>
        <begin position="203"/>
        <end position="287"/>
    </location>
</feature>
<dbReference type="PRINTS" id="PR00207">
    <property type="entry name" value="FLAGELLIN"/>
</dbReference>
<dbReference type="PANTHER" id="PTHR42792">
    <property type="entry name" value="FLAGELLIN"/>
    <property type="match status" value="1"/>
</dbReference>
<gene>
    <name evidence="6" type="ORF">WH96_19895</name>
</gene>
<dbReference type="InterPro" id="IPR001492">
    <property type="entry name" value="Flagellin"/>
</dbReference>
<keyword evidence="6" id="KW-0969">Cilium</keyword>
<protein>
    <recommendedName>
        <fullName evidence="3">Flagellin</fullName>
    </recommendedName>
</protein>
<evidence type="ECO:0000256" key="2">
    <source>
        <dbReference type="ARBA" id="ARBA00023143"/>
    </source>
</evidence>
<reference evidence="6 7" key="1">
    <citation type="submission" date="2015-03" db="EMBL/GenBank/DDBJ databases">
        <title>Genome Sequence of Kiloniella spongiae MEBiC09566, isolated from a marine sponge.</title>
        <authorList>
            <person name="Shao Z."/>
            <person name="Wang L."/>
            <person name="Li X."/>
        </authorList>
    </citation>
    <scope>NUCLEOTIDE SEQUENCE [LARGE SCALE GENOMIC DNA]</scope>
    <source>
        <strain evidence="6 7">MEBiC09566</strain>
    </source>
</reference>
<keyword evidence="3" id="KW-0964">Secreted</keyword>
<dbReference type="AlphaFoldDB" id="A0A0H2MEE0"/>
<dbReference type="InterPro" id="IPR046358">
    <property type="entry name" value="Flagellin_C"/>
</dbReference>
<evidence type="ECO:0000259" key="5">
    <source>
        <dbReference type="Pfam" id="PF00700"/>
    </source>
</evidence>
<dbReference type="EMBL" id="LAQL01000021">
    <property type="protein sequence ID" value="KLN59037.1"/>
    <property type="molecule type" value="Genomic_DNA"/>
</dbReference>
<name>A0A0H2MEE0_9PROT</name>
<keyword evidence="6" id="KW-0966">Cell projection</keyword>
<evidence type="ECO:0000313" key="7">
    <source>
        <dbReference type="Proteomes" id="UP000035444"/>
    </source>
</evidence>
<sequence>MPTVTTNTAANSALRFLNLNSQRSGSSISKLASGSRIVNASDDAAGLAIGTRLRADSNVLQQASINSAQGASVMQVGDGGLARVSDVLQRLKSLAAASLSGVPTVVERGFINAEYSQLLLEIDGIASSTRFNGESLLDGTGAQFGAGTVNFFVGVTPADVIPVNISSLSASAANFTSGGLATGGTTLGTTSVTTPAAATIAMASVDTAINEVSEARANIGSIVSRFEFRQQQVATSKENIDAALSSVMDVDLAAEQSRLVSSQVLVQASVSALSQANQLPQTLLSLLQ</sequence>
<comment type="subcellular location">
    <subcellularLocation>
        <location evidence="3">Secreted</location>
    </subcellularLocation>
    <subcellularLocation>
        <location evidence="3">Bacterial flagellum</location>
    </subcellularLocation>
</comment>
<dbReference type="PANTHER" id="PTHR42792:SF2">
    <property type="entry name" value="FLAGELLIN"/>
    <property type="match status" value="1"/>
</dbReference>
<dbReference type="STRING" id="1489064.WH96_19895"/>
<dbReference type="PATRIC" id="fig|1489064.4.peg.1807"/>
<keyword evidence="2 3" id="KW-0975">Bacterial flagellum</keyword>
<dbReference type="Proteomes" id="UP000035444">
    <property type="component" value="Unassembled WGS sequence"/>
</dbReference>
<dbReference type="Gene3D" id="1.20.1330.10">
    <property type="entry name" value="f41 fragment of flagellin, N-terminal domain"/>
    <property type="match status" value="1"/>
</dbReference>
<dbReference type="Pfam" id="PF00669">
    <property type="entry name" value="Flagellin_N"/>
    <property type="match status" value="1"/>
</dbReference>
<evidence type="ECO:0000313" key="6">
    <source>
        <dbReference type="EMBL" id="KLN59037.1"/>
    </source>
</evidence>
<keyword evidence="7" id="KW-1185">Reference proteome</keyword>
<evidence type="ECO:0000259" key="4">
    <source>
        <dbReference type="Pfam" id="PF00669"/>
    </source>
</evidence>
<comment type="similarity">
    <text evidence="1 3">Belongs to the bacterial flagellin family.</text>
</comment>
<proteinExistence type="inferred from homology"/>
<dbReference type="OrthoDB" id="9796789at2"/>
<dbReference type="SUPFAM" id="SSF64518">
    <property type="entry name" value="Phase 1 flagellin"/>
    <property type="match status" value="1"/>
</dbReference>
<comment type="function">
    <text evidence="3">Flagellin is the subunit protein which polymerizes to form the filaments of bacterial flagella.</text>
</comment>
<evidence type="ECO:0000256" key="1">
    <source>
        <dbReference type="ARBA" id="ARBA00005709"/>
    </source>
</evidence>
<dbReference type="GO" id="GO:0005198">
    <property type="term" value="F:structural molecule activity"/>
    <property type="evidence" value="ECO:0007669"/>
    <property type="project" value="UniProtKB-UniRule"/>
</dbReference>
<dbReference type="Pfam" id="PF00700">
    <property type="entry name" value="Flagellin_C"/>
    <property type="match status" value="1"/>
</dbReference>
<dbReference type="InterPro" id="IPR001029">
    <property type="entry name" value="Flagellin_N"/>
</dbReference>
<evidence type="ECO:0000256" key="3">
    <source>
        <dbReference type="RuleBase" id="RU362073"/>
    </source>
</evidence>
<feature type="domain" description="Flagellin N-terminal" evidence="4">
    <location>
        <begin position="4"/>
        <end position="140"/>
    </location>
</feature>
<accession>A0A0H2MEE0</accession>